<name>A0A399E9S7_9DEIN</name>
<keyword evidence="1" id="KW-0812">Transmembrane</keyword>
<dbReference type="Proteomes" id="UP000266089">
    <property type="component" value="Unassembled WGS sequence"/>
</dbReference>
<gene>
    <name evidence="2" type="ORF">Mcate_00544</name>
</gene>
<keyword evidence="1" id="KW-0472">Membrane</keyword>
<keyword evidence="1" id="KW-1133">Transmembrane helix</keyword>
<evidence type="ECO:0000313" key="3">
    <source>
        <dbReference type="Proteomes" id="UP000266089"/>
    </source>
</evidence>
<accession>A0A399E9S7</accession>
<dbReference type="AlphaFoldDB" id="A0A399E9S7"/>
<feature type="transmembrane region" description="Helical" evidence="1">
    <location>
        <begin position="115"/>
        <end position="137"/>
    </location>
</feature>
<dbReference type="EMBL" id="QWKX01000009">
    <property type="protein sequence ID" value="RIH79031.1"/>
    <property type="molecule type" value="Genomic_DNA"/>
</dbReference>
<dbReference type="OrthoDB" id="33057at2"/>
<dbReference type="RefSeq" id="WP_119361449.1">
    <property type="nucleotide sequence ID" value="NZ_JBHSXZ010000028.1"/>
</dbReference>
<organism evidence="2 3">
    <name type="scientific">Meiothermus taiwanensis</name>
    <dbReference type="NCBI Taxonomy" id="172827"/>
    <lineage>
        <taxon>Bacteria</taxon>
        <taxon>Thermotogati</taxon>
        <taxon>Deinococcota</taxon>
        <taxon>Deinococci</taxon>
        <taxon>Thermales</taxon>
        <taxon>Thermaceae</taxon>
        <taxon>Meiothermus</taxon>
    </lineage>
</organism>
<protein>
    <submittedName>
        <fullName evidence="2">Uncharacterized protein</fullName>
    </submittedName>
</protein>
<comment type="caution">
    <text evidence="2">The sequence shown here is derived from an EMBL/GenBank/DDBJ whole genome shotgun (WGS) entry which is preliminary data.</text>
</comment>
<reference evidence="2 3" key="1">
    <citation type="submission" date="2018-08" db="EMBL/GenBank/DDBJ databases">
        <title>Meiothermus cateniformans JCM 15151 genome sequencing project.</title>
        <authorList>
            <person name="Da Costa M.S."/>
            <person name="Albuquerque L."/>
            <person name="Raposo P."/>
            <person name="Froufe H.J.C."/>
            <person name="Barroso C.S."/>
            <person name="Egas C."/>
        </authorList>
    </citation>
    <scope>NUCLEOTIDE SEQUENCE [LARGE SCALE GENOMIC DNA]</scope>
    <source>
        <strain evidence="2 3">JCM 15151</strain>
    </source>
</reference>
<sequence length="184" mass="19464">MAFQRVPVSSDKPLGPGTYEIVSAHQSGDVSRVTRSDLERALQAKYGSSIKVLDWGKKGSDLVIRLQVTATPTASTSGAQDPWAITPAYGGSGCGSRYCPQPMSWYTPDDLIQPAFLPALPAIFTAAAVIAILYLTWRIVATIKETVQLVPEPARSVAVTGSGVGLAALGLGVLALAVWPRSRR</sequence>
<evidence type="ECO:0000313" key="2">
    <source>
        <dbReference type="EMBL" id="RIH79031.1"/>
    </source>
</evidence>
<evidence type="ECO:0000256" key="1">
    <source>
        <dbReference type="SAM" id="Phobius"/>
    </source>
</evidence>
<proteinExistence type="predicted"/>
<feature type="transmembrane region" description="Helical" evidence="1">
    <location>
        <begin position="157"/>
        <end position="179"/>
    </location>
</feature>